<feature type="region of interest" description="Disordered" evidence="1">
    <location>
        <begin position="102"/>
        <end position="152"/>
    </location>
</feature>
<accession>A0A6M3J6X0</accession>
<dbReference type="EMBL" id="MT141542">
    <property type="protein sequence ID" value="QJA65646.1"/>
    <property type="molecule type" value="Genomic_DNA"/>
</dbReference>
<name>A0A6M3J6X0_9ZZZZ</name>
<sequence>MKKARDPLLVRVCVELGRGRIREDWIIDGKQFVDGYIEGGTITVNPVPATVDTVIHEILHRLNPEWKEPYVRNRTTYIMRRMSDGEIRAFYDEYRAAVTRQRRNLRRRRRPRCDETDAGQVGRGARHDGGQDRLSAGPGGTDVRAVGETSNG</sequence>
<gene>
    <name evidence="2" type="ORF">MM415B00382_0036</name>
</gene>
<feature type="compositionally biased region" description="Basic residues" evidence="1">
    <location>
        <begin position="102"/>
        <end position="111"/>
    </location>
</feature>
<evidence type="ECO:0000256" key="1">
    <source>
        <dbReference type="SAM" id="MobiDB-lite"/>
    </source>
</evidence>
<reference evidence="2" key="1">
    <citation type="submission" date="2020-03" db="EMBL/GenBank/DDBJ databases">
        <title>The deep terrestrial virosphere.</title>
        <authorList>
            <person name="Holmfeldt K."/>
            <person name="Nilsson E."/>
            <person name="Simone D."/>
            <person name="Lopez-Fernandez M."/>
            <person name="Wu X."/>
            <person name="de Brujin I."/>
            <person name="Lundin D."/>
            <person name="Andersson A."/>
            <person name="Bertilsson S."/>
            <person name="Dopson M."/>
        </authorList>
    </citation>
    <scope>NUCLEOTIDE SEQUENCE</scope>
    <source>
        <strain evidence="2">MM415B00382</strain>
    </source>
</reference>
<evidence type="ECO:0000313" key="2">
    <source>
        <dbReference type="EMBL" id="QJA65646.1"/>
    </source>
</evidence>
<dbReference type="AlphaFoldDB" id="A0A6M3J6X0"/>
<proteinExistence type="predicted"/>
<protein>
    <submittedName>
        <fullName evidence="2">Uncharacterized protein</fullName>
    </submittedName>
</protein>
<organism evidence="2">
    <name type="scientific">viral metagenome</name>
    <dbReference type="NCBI Taxonomy" id="1070528"/>
    <lineage>
        <taxon>unclassified sequences</taxon>
        <taxon>metagenomes</taxon>
        <taxon>organismal metagenomes</taxon>
    </lineage>
</organism>